<feature type="region of interest" description="Disordered" evidence="2">
    <location>
        <begin position="485"/>
        <end position="509"/>
    </location>
</feature>
<dbReference type="GeneID" id="70235565"/>
<evidence type="ECO:0000256" key="2">
    <source>
        <dbReference type="SAM" id="MobiDB-lite"/>
    </source>
</evidence>
<evidence type="ECO:0000313" key="3">
    <source>
        <dbReference type="EMBL" id="KAH3665416.1"/>
    </source>
</evidence>
<proteinExistence type="predicted"/>
<dbReference type="Proteomes" id="UP000769157">
    <property type="component" value="Unassembled WGS sequence"/>
</dbReference>
<evidence type="ECO:0008006" key="5">
    <source>
        <dbReference type="Google" id="ProtNLM"/>
    </source>
</evidence>
<feature type="compositionally biased region" description="Polar residues" evidence="2">
    <location>
        <begin position="294"/>
        <end position="305"/>
    </location>
</feature>
<organism evidence="3 4">
    <name type="scientific">Ogataea philodendri</name>
    <dbReference type="NCBI Taxonomy" id="1378263"/>
    <lineage>
        <taxon>Eukaryota</taxon>
        <taxon>Fungi</taxon>
        <taxon>Dikarya</taxon>
        <taxon>Ascomycota</taxon>
        <taxon>Saccharomycotina</taxon>
        <taxon>Pichiomycetes</taxon>
        <taxon>Pichiales</taxon>
        <taxon>Pichiaceae</taxon>
        <taxon>Ogataea</taxon>
    </lineage>
</organism>
<evidence type="ECO:0000313" key="4">
    <source>
        <dbReference type="Proteomes" id="UP000769157"/>
    </source>
</evidence>
<comment type="caution">
    <text evidence="3">The sequence shown here is derived from an EMBL/GenBank/DDBJ whole genome shotgun (WGS) entry which is preliminary data.</text>
</comment>
<accession>A0A9P8T460</accession>
<feature type="compositionally biased region" description="Polar residues" evidence="2">
    <location>
        <begin position="36"/>
        <end position="67"/>
    </location>
</feature>
<name>A0A9P8T460_9ASCO</name>
<feature type="coiled-coil region" evidence="1">
    <location>
        <begin position="323"/>
        <end position="384"/>
    </location>
</feature>
<dbReference type="EMBL" id="JAEUBE010000295">
    <property type="protein sequence ID" value="KAH3665416.1"/>
    <property type="molecule type" value="Genomic_DNA"/>
</dbReference>
<reference evidence="3" key="2">
    <citation type="submission" date="2021-01" db="EMBL/GenBank/DDBJ databases">
        <authorList>
            <person name="Schikora-Tamarit M.A."/>
        </authorList>
    </citation>
    <scope>NUCLEOTIDE SEQUENCE</scope>
    <source>
        <strain evidence="3">CBS6075</strain>
    </source>
</reference>
<feature type="compositionally biased region" description="Polar residues" evidence="2">
    <location>
        <begin position="1"/>
        <end position="26"/>
    </location>
</feature>
<sequence>MSFDNYSFQKSDSADTTESNFGTSISGDGGLRPSSFVGSQNSGSQNRSDLSPTSEGQKISASMNQEAQYDLYGGGKSESNPSLSPVHWQQQQSSASTPQIPSLGEASGNSFPSLTRSQTLGISSPNKYGANSYPWAPFATPSSATNNFNSGSAASRDLWSSTAASASAGMMTSNTSTSSNPTKLQSKYYPGADPIFNSFYDTSATSAPLATSSSLSHADMDTLAMQLMQLNLPKSSSNLNTFNGPSKVPSFQNPAEYGSKWPSFSGQSTSPSAHIPPPIDYNSRQQLTHEKSRSVQLTNADSGDMNSEIENDRVQLELKNSIITKLENENSRLKMVLKVSSNKENDNSPFEIPKNHEQLYNKLAEKLQATQDELEDTKLRLEVILTAIALNPNQSVTKTGRYDEEEIAHKVITKMQMLTEENEEMAKMLSYGKSKEKDIEIGLLRKQNTELKTKISKLETKVKELKKAFLDKVSVKPIEIRDWTSCSDSDLDEDCADGSNGSSISGSSI</sequence>
<protein>
    <recommendedName>
        <fullName evidence="5">Mum2p</fullName>
    </recommendedName>
</protein>
<evidence type="ECO:0000256" key="1">
    <source>
        <dbReference type="SAM" id="Coils"/>
    </source>
</evidence>
<feature type="coiled-coil region" evidence="1">
    <location>
        <begin position="441"/>
        <end position="468"/>
    </location>
</feature>
<reference evidence="3" key="1">
    <citation type="journal article" date="2021" name="Open Biol.">
        <title>Shared evolutionary footprints suggest mitochondrial oxidative damage underlies multiple complex I losses in fungi.</title>
        <authorList>
            <person name="Schikora-Tamarit M.A."/>
            <person name="Marcet-Houben M."/>
            <person name="Nosek J."/>
            <person name="Gabaldon T."/>
        </authorList>
    </citation>
    <scope>NUCLEOTIDE SEQUENCE</scope>
    <source>
        <strain evidence="3">CBS6075</strain>
    </source>
</reference>
<feature type="compositionally biased region" description="Polar residues" evidence="2">
    <location>
        <begin position="262"/>
        <end position="272"/>
    </location>
</feature>
<dbReference type="RefSeq" id="XP_046060620.1">
    <property type="nucleotide sequence ID" value="XM_046204592.1"/>
</dbReference>
<feature type="region of interest" description="Disordered" evidence="2">
    <location>
        <begin position="250"/>
        <end position="308"/>
    </location>
</feature>
<gene>
    <name evidence="3" type="ORF">OGAPHI_003600</name>
</gene>
<feature type="compositionally biased region" description="Polar residues" evidence="2">
    <location>
        <begin position="107"/>
        <end position="118"/>
    </location>
</feature>
<keyword evidence="1" id="KW-0175">Coiled coil</keyword>
<feature type="compositionally biased region" description="Low complexity" evidence="2">
    <location>
        <begin position="498"/>
        <end position="509"/>
    </location>
</feature>
<dbReference type="OrthoDB" id="21221at2759"/>
<dbReference type="AlphaFoldDB" id="A0A9P8T460"/>
<keyword evidence="4" id="KW-1185">Reference proteome</keyword>
<feature type="compositionally biased region" description="Polar residues" evidence="2">
    <location>
        <begin position="77"/>
        <end position="100"/>
    </location>
</feature>
<feature type="region of interest" description="Disordered" evidence="2">
    <location>
        <begin position="1"/>
        <end position="118"/>
    </location>
</feature>